<evidence type="ECO:0000313" key="8">
    <source>
        <dbReference type="Proteomes" id="UP001138672"/>
    </source>
</evidence>
<dbReference type="GO" id="GO:0009279">
    <property type="term" value="C:cell outer membrane"/>
    <property type="evidence" value="ECO:0007669"/>
    <property type="project" value="UniProtKB-SubCell"/>
</dbReference>
<dbReference type="InterPro" id="IPR008969">
    <property type="entry name" value="CarboxyPept-like_regulatory"/>
</dbReference>
<protein>
    <submittedName>
        <fullName evidence="6">Outer membrane receptor protein involved in Fe transport</fullName>
    </submittedName>
</protein>
<dbReference type="Proteomes" id="UP001138672">
    <property type="component" value="Unassembled WGS sequence"/>
</dbReference>
<dbReference type="RefSeq" id="WP_057781571.1">
    <property type="nucleotide sequence ID" value="NZ_JAGGJQ010000001.1"/>
</dbReference>
<keyword evidence="9" id="KW-1185">Reference proteome</keyword>
<dbReference type="SUPFAM" id="SSF56935">
    <property type="entry name" value="Porins"/>
    <property type="match status" value="1"/>
</dbReference>
<dbReference type="Pfam" id="PF14905">
    <property type="entry name" value="OMP_b-brl_3"/>
    <property type="match status" value="1"/>
</dbReference>
<dbReference type="Gene3D" id="2.40.170.20">
    <property type="entry name" value="TonB-dependent receptor, beta-barrel domain"/>
    <property type="match status" value="1"/>
</dbReference>
<dbReference type="InterPro" id="IPR041700">
    <property type="entry name" value="OMP_b-brl_3"/>
</dbReference>
<dbReference type="EMBL" id="JAUSUU010000004">
    <property type="protein sequence ID" value="MDQ0335147.1"/>
    <property type="molecule type" value="Genomic_DNA"/>
</dbReference>
<keyword evidence="3" id="KW-0998">Cell outer membrane</keyword>
<dbReference type="Pfam" id="PF13715">
    <property type="entry name" value="CarbopepD_reg_2"/>
    <property type="match status" value="1"/>
</dbReference>
<evidence type="ECO:0000259" key="5">
    <source>
        <dbReference type="Pfam" id="PF14905"/>
    </source>
</evidence>
<evidence type="ECO:0000313" key="9">
    <source>
        <dbReference type="Proteomes" id="UP001231587"/>
    </source>
</evidence>
<evidence type="ECO:0000256" key="3">
    <source>
        <dbReference type="ARBA" id="ARBA00023237"/>
    </source>
</evidence>
<dbReference type="InterPro" id="IPR036942">
    <property type="entry name" value="Beta-barrel_TonB_sf"/>
</dbReference>
<dbReference type="SUPFAM" id="SSF49464">
    <property type="entry name" value="Carboxypeptidase regulatory domain-like"/>
    <property type="match status" value="1"/>
</dbReference>
<evidence type="ECO:0000256" key="4">
    <source>
        <dbReference type="SAM" id="MobiDB-lite"/>
    </source>
</evidence>
<dbReference type="Gene3D" id="2.60.40.1120">
    <property type="entry name" value="Carboxypeptidase-like, regulatory domain"/>
    <property type="match status" value="1"/>
</dbReference>
<sequence length="786" mass="90196">MSQNIKISGQVLDQNNMPISYANVILVHTEDESIVKGTITDDLGKFEIGYLNSGTYNLEISFIGYSQYSTQIDLKASTILEPILLEEFSEALDAVNIFAKRPTYKKQSDRIVFNIEDTSLTEGSVMDVLQSTPGVLIMNDQITVKNSSNIIYLINNKRVYLTGLDLQQLLSGTNATYIQSVEVITNPPAKYDAEGAAVINITMSKNLIVGYNGSVYTTYTQGMYPRVKVGTSQFYKTDKLSLFANYSYGERKKNRINTSEINFIEDDEVVGQWIDKIDRNTESRSHDVNANIDYAINDANILSFSSNVSITPYWNRLANMTTEAIDSSFTSKNIINDSKTNAAFNLDYVNTSENGNTFSVNLHHTNYDYERDQDMSSKYYDVDDVFTRENMFNSTSLQDTYIYSAQADYNMTLKENIVFSFGTKVSQIDSKSNVDQFYFDVDRFIIDDLNSGIFNYKETNYAAYVNASKTWESWSFSAGLRGEYTDAEGDVSSIYELNKFDYFKLFPTVNIAHDFNEHHSLGLSYGKRIERPTYSDLNPFKYYFNDYTYLQGNPNLNPTISHLTTLSYTLNGSYTFEAYYRYEMDPTSELLFQDNATNQVIYLPTNLDKAVDYGFDFMTYQTITDIWSVYVINSIFHQKAYFNAIQSGNSTETNQTWSMYTNVMNFFSFTEDRSLSGEISILYMSPMISGSSDISSRAQIDLGLKKSFNNGKWVASLKLNDIFKTTNFTEKNKYLNQDNTYHNKYDNQYFRLGLRYNFGNTKLSTNEKEQKELNERNRLRSEDDNN</sequence>
<proteinExistence type="predicted"/>
<evidence type="ECO:0000256" key="2">
    <source>
        <dbReference type="ARBA" id="ARBA00023136"/>
    </source>
</evidence>
<dbReference type="EMBL" id="JAGGJQ010000001">
    <property type="protein sequence ID" value="MBP1838647.1"/>
    <property type="molecule type" value="Genomic_DNA"/>
</dbReference>
<comment type="subcellular location">
    <subcellularLocation>
        <location evidence="1">Cell outer membrane</location>
    </subcellularLocation>
</comment>
<gene>
    <name evidence="6" type="ORF">J2Z56_000543</name>
    <name evidence="7" type="ORF">J2Z57_001593</name>
</gene>
<keyword evidence="2" id="KW-0472">Membrane</keyword>
<evidence type="ECO:0000313" key="6">
    <source>
        <dbReference type="EMBL" id="MBP1838647.1"/>
    </source>
</evidence>
<dbReference type="Proteomes" id="UP001231587">
    <property type="component" value="Unassembled WGS sequence"/>
</dbReference>
<evidence type="ECO:0000256" key="1">
    <source>
        <dbReference type="ARBA" id="ARBA00004442"/>
    </source>
</evidence>
<name>A0A9X0YJY6_9FLAO</name>
<keyword evidence="6" id="KW-0675">Receptor</keyword>
<comment type="caution">
    <text evidence="6">The sequence shown here is derived from an EMBL/GenBank/DDBJ whole genome shotgun (WGS) entry which is preliminary data.</text>
</comment>
<accession>A0A9X0YJY6</accession>
<reference evidence="6" key="1">
    <citation type="submission" date="2021-03" db="EMBL/GenBank/DDBJ databases">
        <title>Genomic Encyclopedia of Type Strains, Phase IV (KMG-IV): sequencing the most valuable type-strain genomes for metagenomic binning, comparative biology and taxonomic classification.</title>
        <authorList>
            <person name="Goeker M."/>
        </authorList>
    </citation>
    <scope>NUCLEOTIDE SEQUENCE</scope>
    <source>
        <strain evidence="6">DSM 15523</strain>
        <strain evidence="7 9">DSM 16476</strain>
    </source>
</reference>
<dbReference type="AlphaFoldDB" id="A0A9X0YJY6"/>
<evidence type="ECO:0000313" key="7">
    <source>
        <dbReference type="EMBL" id="MDQ0335147.1"/>
    </source>
</evidence>
<organism evidence="6 8">
    <name type="scientific">Formosa algae</name>
    <dbReference type="NCBI Taxonomy" id="225843"/>
    <lineage>
        <taxon>Bacteria</taxon>
        <taxon>Pseudomonadati</taxon>
        <taxon>Bacteroidota</taxon>
        <taxon>Flavobacteriia</taxon>
        <taxon>Flavobacteriales</taxon>
        <taxon>Flavobacteriaceae</taxon>
        <taxon>Formosa</taxon>
    </lineage>
</organism>
<feature type="domain" description="Outer membrane protein beta-barrel" evidence="5">
    <location>
        <begin position="352"/>
        <end position="756"/>
    </location>
</feature>
<feature type="region of interest" description="Disordered" evidence="4">
    <location>
        <begin position="766"/>
        <end position="786"/>
    </location>
</feature>